<dbReference type="Proteomes" id="UP000034320">
    <property type="component" value="Unassembled WGS sequence"/>
</dbReference>
<dbReference type="InterPro" id="IPR010982">
    <property type="entry name" value="Lambda_DNA-bd_dom_sf"/>
</dbReference>
<evidence type="ECO:0000256" key="2">
    <source>
        <dbReference type="ARBA" id="ARBA00023125"/>
    </source>
</evidence>
<dbReference type="GO" id="GO:0005829">
    <property type="term" value="C:cytosol"/>
    <property type="evidence" value="ECO:0007669"/>
    <property type="project" value="TreeGrafter"/>
</dbReference>
<dbReference type="PANTHER" id="PTHR46797:SF23">
    <property type="entry name" value="HTH-TYPE TRANSCRIPTIONAL REGULATOR SUTR"/>
    <property type="match status" value="1"/>
</dbReference>
<keyword evidence="1" id="KW-0805">Transcription regulation</keyword>
<gene>
    <name evidence="5" type="ORF">UV09_C0018G0035</name>
</gene>
<organism evidence="5 6">
    <name type="scientific">Candidatus Gottesmanbacteria bacterium GW2011_GWA2_42_18</name>
    <dbReference type="NCBI Taxonomy" id="1618442"/>
    <lineage>
        <taxon>Bacteria</taxon>
        <taxon>Candidatus Gottesmaniibacteriota</taxon>
    </lineage>
</organism>
<dbReference type="AlphaFoldDB" id="A0A0G0ZCG6"/>
<dbReference type="SMART" id="SM00530">
    <property type="entry name" value="HTH_XRE"/>
    <property type="match status" value="1"/>
</dbReference>
<dbReference type="SUPFAM" id="SSF47413">
    <property type="entry name" value="lambda repressor-like DNA-binding domains"/>
    <property type="match status" value="1"/>
</dbReference>
<sequence length="73" mass="8078">MGIKKSKTISKKFGKSLRKSRLEKRMSQGDIARALGVHRSYISGLERGVRNPTLLNIGRLAKAVGVELSKLLE</sequence>
<dbReference type="InterPro" id="IPR001387">
    <property type="entry name" value="Cro/C1-type_HTH"/>
</dbReference>
<dbReference type="InterPro" id="IPR050807">
    <property type="entry name" value="TransReg_Diox_bact_type"/>
</dbReference>
<evidence type="ECO:0000259" key="4">
    <source>
        <dbReference type="PROSITE" id="PS50943"/>
    </source>
</evidence>
<dbReference type="PANTHER" id="PTHR46797">
    <property type="entry name" value="HTH-TYPE TRANSCRIPTIONAL REGULATOR"/>
    <property type="match status" value="1"/>
</dbReference>
<evidence type="ECO:0000313" key="6">
    <source>
        <dbReference type="Proteomes" id="UP000034320"/>
    </source>
</evidence>
<dbReference type="PROSITE" id="PS50943">
    <property type="entry name" value="HTH_CROC1"/>
    <property type="match status" value="1"/>
</dbReference>
<name>A0A0G0ZCG6_9BACT</name>
<evidence type="ECO:0000256" key="1">
    <source>
        <dbReference type="ARBA" id="ARBA00023015"/>
    </source>
</evidence>
<feature type="domain" description="HTH cro/C1-type" evidence="4">
    <location>
        <begin position="17"/>
        <end position="71"/>
    </location>
</feature>
<keyword evidence="3" id="KW-0804">Transcription</keyword>
<dbReference type="Pfam" id="PF01381">
    <property type="entry name" value="HTH_3"/>
    <property type="match status" value="1"/>
</dbReference>
<evidence type="ECO:0000313" key="5">
    <source>
        <dbReference type="EMBL" id="KKS46359.1"/>
    </source>
</evidence>
<evidence type="ECO:0000256" key="3">
    <source>
        <dbReference type="ARBA" id="ARBA00023163"/>
    </source>
</evidence>
<accession>A0A0G0ZCG6</accession>
<dbReference type="GO" id="GO:0003677">
    <property type="term" value="F:DNA binding"/>
    <property type="evidence" value="ECO:0007669"/>
    <property type="project" value="UniProtKB-KW"/>
</dbReference>
<comment type="caution">
    <text evidence="5">The sequence shown here is derived from an EMBL/GenBank/DDBJ whole genome shotgun (WGS) entry which is preliminary data.</text>
</comment>
<reference evidence="5 6" key="1">
    <citation type="journal article" date="2015" name="Nature">
        <title>rRNA introns, odd ribosomes, and small enigmatic genomes across a large radiation of phyla.</title>
        <authorList>
            <person name="Brown C.T."/>
            <person name="Hug L.A."/>
            <person name="Thomas B.C."/>
            <person name="Sharon I."/>
            <person name="Castelle C.J."/>
            <person name="Singh A."/>
            <person name="Wilkins M.J."/>
            <person name="Williams K.H."/>
            <person name="Banfield J.F."/>
        </authorList>
    </citation>
    <scope>NUCLEOTIDE SEQUENCE [LARGE SCALE GENOMIC DNA]</scope>
</reference>
<proteinExistence type="predicted"/>
<protein>
    <recommendedName>
        <fullName evidence="4">HTH cro/C1-type domain-containing protein</fullName>
    </recommendedName>
</protein>
<keyword evidence="2" id="KW-0238">DNA-binding</keyword>
<dbReference type="GO" id="GO:0003700">
    <property type="term" value="F:DNA-binding transcription factor activity"/>
    <property type="evidence" value="ECO:0007669"/>
    <property type="project" value="TreeGrafter"/>
</dbReference>
<dbReference type="EMBL" id="LCDD01000018">
    <property type="protein sequence ID" value="KKS46359.1"/>
    <property type="molecule type" value="Genomic_DNA"/>
</dbReference>
<dbReference type="CDD" id="cd00093">
    <property type="entry name" value="HTH_XRE"/>
    <property type="match status" value="1"/>
</dbReference>
<dbReference type="Gene3D" id="1.10.260.40">
    <property type="entry name" value="lambda repressor-like DNA-binding domains"/>
    <property type="match status" value="1"/>
</dbReference>